<dbReference type="Proteomes" id="UP000438429">
    <property type="component" value="Unassembled WGS sequence"/>
</dbReference>
<sequence>MDFVAAQHLVEGTEDNLKEHVRDFEGVKGAADEFVSWANEKLQEMDNCELVAQTALPEKRVRKKRRMPGELLDDDTDASPDAAFEVNVHNVILDTERSFPGFFSKASAWGRKWFQSPCRVDASSGKTLTMQFNMLNENTDRTPTASSGSGQRKLTLIPPEAEGYNSSSSHSS</sequence>
<evidence type="ECO:0000256" key="1">
    <source>
        <dbReference type="SAM" id="MobiDB-lite"/>
    </source>
</evidence>
<feature type="compositionally biased region" description="Polar residues" evidence="1">
    <location>
        <begin position="135"/>
        <end position="152"/>
    </location>
</feature>
<proteinExistence type="predicted"/>
<reference evidence="2 3" key="1">
    <citation type="submission" date="2019-06" db="EMBL/GenBank/DDBJ databases">
        <title>Draft genomes of female and male turbot (Scophthalmus maximus).</title>
        <authorList>
            <person name="Xu H."/>
            <person name="Xu X.-W."/>
            <person name="Shao C."/>
            <person name="Chen S."/>
        </authorList>
    </citation>
    <scope>NUCLEOTIDE SEQUENCE [LARGE SCALE GENOMIC DNA]</scope>
    <source>
        <strain evidence="2">Ysfricsl-2016a</strain>
        <tissue evidence="2">Blood</tissue>
    </source>
</reference>
<gene>
    <name evidence="2" type="ORF">F2P81_006004</name>
</gene>
<protein>
    <submittedName>
        <fullName evidence="2">Uncharacterized protein</fullName>
    </submittedName>
</protein>
<organism evidence="2 3">
    <name type="scientific">Scophthalmus maximus</name>
    <name type="common">Turbot</name>
    <name type="synonym">Psetta maxima</name>
    <dbReference type="NCBI Taxonomy" id="52904"/>
    <lineage>
        <taxon>Eukaryota</taxon>
        <taxon>Metazoa</taxon>
        <taxon>Chordata</taxon>
        <taxon>Craniata</taxon>
        <taxon>Vertebrata</taxon>
        <taxon>Euteleostomi</taxon>
        <taxon>Actinopterygii</taxon>
        <taxon>Neopterygii</taxon>
        <taxon>Teleostei</taxon>
        <taxon>Neoteleostei</taxon>
        <taxon>Acanthomorphata</taxon>
        <taxon>Carangaria</taxon>
        <taxon>Pleuronectiformes</taxon>
        <taxon>Pleuronectoidei</taxon>
        <taxon>Scophthalmidae</taxon>
        <taxon>Scophthalmus</taxon>
    </lineage>
</organism>
<dbReference type="EMBL" id="VEVO01000005">
    <property type="protein sequence ID" value="KAF0042472.1"/>
    <property type="molecule type" value="Genomic_DNA"/>
</dbReference>
<comment type="caution">
    <text evidence="2">The sequence shown here is derived from an EMBL/GenBank/DDBJ whole genome shotgun (WGS) entry which is preliminary data.</text>
</comment>
<name>A0A6A4TKD2_SCOMX</name>
<feature type="region of interest" description="Disordered" evidence="1">
    <location>
        <begin position="135"/>
        <end position="172"/>
    </location>
</feature>
<accession>A0A6A4TKD2</accession>
<evidence type="ECO:0000313" key="3">
    <source>
        <dbReference type="Proteomes" id="UP000438429"/>
    </source>
</evidence>
<dbReference type="AlphaFoldDB" id="A0A6A4TKD2"/>
<evidence type="ECO:0000313" key="2">
    <source>
        <dbReference type="EMBL" id="KAF0042472.1"/>
    </source>
</evidence>